<dbReference type="Proteomes" id="UP000053593">
    <property type="component" value="Unassembled WGS sequence"/>
</dbReference>
<keyword evidence="3" id="KW-1185">Reference proteome</keyword>
<accession>A0A0D0C0V2</accession>
<sequence length="176" mass="19576">MEVVSVSHLNHELHQSRSALKRNRPTENADSGDTTLDHESRSAPRRIAGSNQVSATFHTEDTAAFSRHMSTFDLPLYSSDLGSLPVYEPSEVSAVPNQGPTLDNWNPTFSHSLTDPLEHTITIAPEDSYPYPHSQDLNSQVILPEMMESSAPVDLDDWTSYMANIDEVLRSMNPRA</sequence>
<dbReference type="AlphaFoldDB" id="A0A0D0C0V2"/>
<organism evidence="2 3">
    <name type="scientific">Collybiopsis luxurians FD-317 M1</name>
    <dbReference type="NCBI Taxonomy" id="944289"/>
    <lineage>
        <taxon>Eukaryota</taxon>
        <taxon>Fungi</taxon>
        <taxon>Dikarya</taxon>
        <taxon>Basidiomycota</taxon>
        <taxon>Agaricomycotina</taxon>
        <taxon>Agaricomycetes</taxon>
        <taxon>Agaricomycetidae</taxon>
        <taxon>Agaricales</taxon>
        <taxon>Marasmiineae</taxon>
        <taxon>Omphalotaceae</taxon>
        <taxon>Collybiopsis</taxon>
        <taxon>Collybiopsis luxurians</taxon>
    </lineage>
</organism>
<evidence type="ECO:0000313" key="3">
    <source>
        <dbReference type="Proteomes" id="UP000053593"/>
    </source>
</evidence>
<gene>
    <name evidence="2" type="ORF">GYMLUDRAFT_829107</name>
</gene>
<proteinExistence type="predicted"/>
<evidence type="ECO:0000313" key="2">
    <source>
        <dbReference type="EMBL" id="KIK55974.1"/>
    </source>
</evidence>
<name>A0A0D0C0V2_9AGAR</name>
<dbReference type="OrthoDB" id="10634096at2759"/>
<feature type="region of interest" description="Disordered" evidence="1">
    <location>
        <begin position="1"/>
        <end position="49"/>
    </location>
</feature>
<reference evidence="2 3" key="1">
    <citation type="submission" date="2014-04" db="EMBL/GenBank/DDBJ databases">
        <title>Evolutionary Origins and Diversification of the Mycorrhizal Mutualists.</title>
        <authorList>
            <consortium name="DOE Joint Genome Institute"/>
            <consortium name="Mycorrhizal Genomics Consortium"/>
            <person name="Kohler A."/>
            <person name="Kuo A."/>
            <person name="Nagy L.G."/>
            <person name="Floudas D."/>
            <person name="Copeland A."/>
            <person name="Barry K.W."/>
            <person name="Cichocki N."/>
            <person name="Veneault-Fourrey C."/>
            <person name="LaButti K."/>
            <person name="Lindquist E.A."/>
            <person name="Lipzen A."/>
            <person name="Lundell T."/>
            <person name="Morin E."/>
            <person name="Murat C."/>
            <person name="Riley R."/>
            <person name="Ohm R."/>
            <person name="Sun H."/>
            <person name="Tunlid A."/>
            <person name="Henrissat B."/>
            <person name="Grigoriev I.V."/>
            <person name="Hibbett D.S."/>
            <person name="Martin F."/>
        </authorList>
    </citation>
    <scope>NUCLEOTIDE SEQUENCE [LARGE SCALE GENOMIC DNA]</scope>
    <source>
        <strain evidence="2 3">FD-317 M1</strain>
    </source>
</reference>
<protein>
    <submittedName>
        <fullName evidence="2">Uncharacterized protein</fullName>
    </submittedName>
</protein>
<dbReference type="EMBL" id="KN834801">
    <property type="protein sequence ID" value="KIK55974.1"/>
    <property type="molecule type" value="Genomic_DNA"/>
</dbReference>
<dbReference type="HOGENOM" id="CLU_1525326_0_0_1"/>
<evidence type="ECO:0000256" key="1">
    <source>
        <dbReference type="SAM" id="MobiDB-lite"/>
    </source>
</evidence>